<dbReference type="AlphaFoldDB" id="A0AAE0LBR1"/>
<name>A0AAE0LBR1_9CHLO</name>
<protein>
    <submittedName>
        <fullName evidence="1">Uncharacterized protein</fullName>
    </submittedName>
</protein>
<reference evidence="1 2" key="1">
    <citation type="journal article" date="2015" name="Genome Biol. Evol.">
        <title>Comparative Genomics of a Bacterivorous Green Alga Reveals Evolutionary Causalities and Consequences of Phago-Mixotrophic Mode of Nutrition.</title>
        <authorList>
            <person name="Burns J.A."/>
            <person name="Paasch A."/>
            <person name="Narechania A."/>
            <person name="Kim E."/>
        </authorList>
    </citation>
    <scope>NUCLEOTIDE SEQUENCE [LARGE SCALE GENOMIC DNA]</scope>
    <source>
        <strain evidence="1 2">PLY_AMNH</strain>
    </source>
</reference>
<dbReference type="EMBL" id="LGRX02005065">
    <property type="protein sequence ID" value="KAK3279212.1"/>
    <property type="molecule type" value="Genomic_DNA"/>
</dbReference>
<organism evidence="1 2">
    <name type="scientific">Cymbomonas tetramitiformis</name>
    <dbReference type="NCBI Taxonomy" id="36881"/>
    <lineage>
        <taxon>Eukaryota</taxon>
        <taxon>Viridiplantae</taxon>
        <taxon>Chlorophyta</taxon>
        <taxon>Pyramimonadophyceae</taxon>
        <taxon>Pyramimonadales</taxon>
        <taxon>Pyramimonadaceae</taxon>
        <taxon>Cymbomonas</taxon>
    </lineage>
</organism>
<evidence type="ECO:0000313" key="2">
    <source>
        <dbReference type="Proteomes" id="UP001190700"/>
    </source>
</evidence>
<feature type="non-terminal residue" evidence="1">
    <location>
        <position position="324"/>
    </location>
</feature>
<gene>
    <name evidence="1" type="ORF">CYMTET_12891</name>
</gene>
<keyword evidence="2" id="KW-1185">Reference proteome</keyword>
<accession>A0AAE0LBR1</accession>
<dbReference type="Proteomes" id="UP001190700">
    <property type="component" value="Unassembled WGS sequence"/>
</dbReference>
<sequence>MAQRRNRTDSGPSIFRSSYWFGGVSQRTVEAADAPNNGHRGEFGVTLKYLNAFFEKVKSVHFHGRQDFTTAQVVEQVVLPVTASRRCRYVDLTADVLETVVGAYELSKVEPKVAVSHTWDARFEDVVRDLSQHEDVQENAVAGNLPVWIDMLSLNLHTTSENPAHLKICRLPVDRHILCLDRDATAVKQAWFLSNIEQVSQAGGRVEVLSYTVPWSVLLAAFDEPIGAAAQLIRPLLLESANWKLERHLRNSAQDGVQNPLGNATALSSYACLLCSVSQLEEAMRRVLQAMGYLAQAKLSPPLSLPVHRITPPLSLPVLRITPP</sequence>
<proteinExistence type="predicted"/>
<comment type="caution">
    <text evidence="1">The sequence shown here is derived from an EMBL/GenBank/DDBJ whole genome shotgun (WGS) entry which is preliminary data.</text>
</comment>
<evidence type="ECO:0000313" key="1">
    <source>
        <dbReference type="EMBL" id="KAK3279212.1"/>
    </source>
</evidence>